<evidence type="ECO:0000313" key="1">
    <source>
        <dbReference type="EMBL" id="TDH34852.1"/>
    </source>
</evidence>
<dbReference type="Proteomes" id="UP000295131">
    <property type="component" value="Unassembled WGS sequence"/>
</dbReference>
<dbReference type="EMBL" id="SMSI01000003">
    <property type="protein sequence ID" value="TDH34852.1"/>
    <property type="molecule type" value="Genomic_DNA"/>
</dbReference>
<dbReference type="OrthoDB" id="9553571at2"/>
<evidence type="ECO:0000313" key="2">
    <source>
        <dbReference type="Proteomes" id="UP000295131"/>
    </source>
</evidence>
<keyword evidence="2" id="KW-1185">Reference proteome</keyword>
<sequence length="115" mass="12281">MPATLVIDAFSGLPNPQWALSAEFAGQICEFIRMLPPASPAGGLPPPGLGYRGLILTLPDCEGLPATLRIFGGQVEAGARILADTDRQLERDLLAAARPHLDRRLIDSLLQSIPE</sequence>
<reference evidence="1 2" key="1">
    <citation type="journal article" date="2013" name="Int. J. Syst. Evol. Microbiol.">
        <title>Hoeflea suaedae sp. nov., an endophytic bacterium isolated from the root of the halophyte Suaeda maritima.</title>
        <authorList>
            <person name="Chung E.J."/>
            <person name="Park J.A."/>
            <person name="Pramanik P."/>
            <person name="Bibi F."/>
            <person name="Jeon C.O."/>
            <person name="Chung Y.R."/>
        </authorList>
    </citation>
    <scope>NUCLEOTIDE SEQUENCE [LARGE SCALE GENOMIC DNA]</scope>
    <source>
        <strain evidence="1 2">YC6898</strain>
    </source>
</reference>
<organism evidence="1 2">
    <name type="scientific">Pseudohoeflea suaedae</name>
    <dbReference type="NCBI Taxonomy" id="877384"/>
    <lineage>
        <taxon>Bacteria</taxon>
        <taxon>Pseudomonadati</taxon>
        <taxon>Pseudomonadota</taxon>
        <taxon>Alphaproteobacteria</taxon>
        <taxon>Hyphomicrobiales</taxon>
        <taxon>Rhizobiaceae</taxon>
        <taxon>Pseudohoeflea</taxon>
    </lineage>
</organism>
<gene>
    <name evidence="1" type="ORF">E2A64_14005</name>
</gene>
<proteinExistence type="predicted"/>
<dbReference type="RefSeq" id="WP_133285137.1">
    <property type="nucleotide sequence ID" value="NZ_SMSI01000003.1"/>
</dbReference>
<dbReference type="AlphaFoldDB" id="A0A4R5PI80"/>
<accession>A0A4R5PI80</accession>
<comment type="caution">
    <text evidence="1">The sequence shown here is derived from an EMBL/GenBank/DDBJ whole genome shotgun (WGS) entry which is preliminary data.</text>
</comment>
<protein>
    <submittedName>
        <fullName evidence="1">Uncharacterized protein</fullName>
    </submittedName>
</protein>
<name>A0A4R5PI80_9HYPH</name>